<dbReference type="InterPro" id="IPR038479">
    <property type="entry name" value="Transthyretin-like_sf"/>
</dbReference>
<protein>
    <submittedName>
        <fullName evidence="6">Transthyretin-like protein 46</fullName>
    </submittedName>
</protein>
<dbReference type="InterPro" id="IPR001534">
    <property type="entry name" value="Transthyretin-like"/>
</dbReference>
<keyword evidence="5" id="KW-1185">Reference proteome</keyword>
<feature type="signal peptide" evidence="3">
    <location>
        <begin position="1"/>
        <end position="19"/>
    </location>
</feature>
<organism evidence="6">
    <name type="scientific">Soboliphyme baturini</name>
    <dbReference type="NCBI Taxonomy" id="241478"/>
    <lineage>
        <taxon>Eukaryota</taxon>
        <taxon>Metazoa</taxon>
        <taxon>Ecdysozoa</taxon>
        <taxon>Nematoda</taxon>
        <taxon>Enoplea</taxon>
        <taxon>Dorylaimia</taxon>
        <taxon>Dioctophymatida</taxon>
        <taxon>Dioctophymatoidea</taxon>
        <taxon>Soboliphymatidae</taxon>
        <taxon>Soboliphyme</taxon>
    </lineage>
</organism>
<dbReference type="Gene3D" id="2.60.40.3330">
    <property type="match status" value="1"/>
</dbReference>
<comment type="similarity">
    <text evidence="1">Belongs to the nematode transthyretin-like family.</text>
</comment>
<evidence type="ECO:0000313" key="4">
    <source>
        <dbReference type="EMBL" id="VDO92359.1"/>
    </source>
</evidence>
<dbReference type="WBParaSite" id="SBAD_0000087501-mRNA-1">
    <property type="protein sequence ID" value="SBAD_0000087501-mRNA-1"/>
    <property type="gene ID" value="SBAD_0000087501"/>
</dbReference>
<dbReference type="EMBL" id="UZAM01006641">
    <property type="protein sequence ID" value="VDO92359.1"/>
    <property type="molecule type" value="Genomic_DNA"/>
</dbReference>
<dbReference type="OrthoDB" id="5912207at2759"/>
<dbReference type="AlphaFoldDB" id="A0A183IB58"/>
<feature type="chain" id="PRO_5043139918" evidence="3">
    <location>
        <begin position="20"/>
        <end position="159"/>
    </location>
</feature>
<sequence>MNGFIVVLSVLCLIVAAGAKEQCLTVRGKVSCKGIKGASNPVLIKLVDRDRGSRSDDLMDEGPASKNGHFQLHGCASDPIGDIDPELHIYHMCKGDGRELRLVIPPTALKAKDYTVDHTIDLNADSKDEKKVKYPVKKCSEVQKSSTGKPPKRSKRQID</sequence>
<reference evidence="4 5" key="2">
    <citation type="submission" date="2018-11" db="EMBL/GenBank/DDBJ databases">
        <authorList>
            <consortium name="Pathogen Informatics"/>
        </authorList>
    </citation>
    <scope>NUCLEOTIDE SEQUENCE [LARGE SCALE GENOMIC DNA]</scope>
</reference>
<keyword evidence="3" id="KW-0732">Signal</keyword>
<evidence type="ECO:0000256" key="1">
    <source>
        <dbReference type="ARBA" id="ARBA00010112"/>
    </source>
</evidence>
<evidence type="ECO:0000313" key="5">
    <source>
        <dbReference type="Proteomes" id="UP000270296"/>
    </source>
</evidence>
<dbReference type="Proteomes" id="UP000270296">
    <property type="component" value="Unassembled WGS sequence"/>
</dbReference>
<feature type="compositionally biased region" description="Basic residues" evidence="2">
    <location>
        <begin position="150"/>
        <end position="159"/>
    </location>
</feature>
<gene>
    <name evidence="4" type="ORF">SBAD_LOCUS852</name>
</gene>
<dbReference type="GO" id="GO:0009986">
    <property type="term" value="C:cell surface"/>
    <property type="evidence" value="ECO:0007669"/>
    <property type="project" value="InterPro"/>
</dbReference>
<reference evidence="6" key="1">
    <citation type="submission" date="2016-06" db="UniProtKB">
        <authorList>
            <consortium name="WormBaseParasite"/>
        </authorList>
    </citation>
    <scope>IDENTIFICATION</scope>
</reference>
<dbReference type="PANTHER" id="PTHR21700">
    <property type="entry name" value="TRANSTHYRETIN-LIKE FAMILY PROTEIN-RELATED"/>
    <property type="match status" value="1"/>
</dbReference>
<evidence type="ECO:0000313" key="6">
    <source>
        <dbReference type="WBParaSite" id="SBAD_0000087501-mRNA-1"/>
    </source>
</evidence>
<proteinExistence type="inferred from homology"/>
<evidence type="ECO:0000256" key="2">
    <source>
        <dbReference type="SAM" id="MobiDB-lite"/>
    </source>
</evidence>
<name>A0A183IB58_9BILA</name>
<evidence type="ECO:0000256" key="3">
    <source>
        <dbReference type="SAM" id="SignalP"/>
    </source>
</evidence>
<dbReference type="Pfam" id="PF01060">
    <property type="entry name" value="TTR-52"/>
    <property type="match status" value="1"/>
</dbReference>
<feature type="region of interest" description="Disordered" evidence="2">
    <location>
        <begin position="125"/>
        <end position="159"/>
    </location>
</feature>
<accession>A0A183IB58</accession>